<proteinExistence type="predicted"/>
<protein>
    <submittedName>
        <fullName evidence="1">Uncharacterized protein</fullName>
    </submittedName>
</protein>
<dbReference type="Proteomes" id="UP001148662">
    <property type="component" value="Unassembled WGS sequence"/>
</dbReference>
<keyword evidence="2" id="KW-1185">Reference proteome</keyword>
<organism evidence="1 2">
    <name type="scientific">Phlebia brevispora</name>
    <dbReference type="NCBI Taxonomy" id="194682"/>
    <lineage>
        <taxon>Eukaryota</taxon>
        <taxon>Fungi</taxon>
        <taxon>Dikarya</taxon>
        <taxon>Basidiomycota</taxon>
        <taxon>Agaricomycotina</taxon>
        <taxon>Agaricomycetes</taxon>
        <taxon>Polyporales</taxon>
        <taxon>Meruliaceae</taxon>
        <taxon>Phlebia</taxon>
    </lineage>
</organism>
<evidence type="ECO:0000313" key="1">
    <source>
        <dbReference type="EMBL" id="KAJ3545757.1"/>
    </source>
</evidence>
<evidence type="ECO:0000313" key="2">
    <source>
        <dbReference type="Proteomes" id="UP001148662"/>
    </source>
</evidence>
<name>A0ACC1ST47_9APHY</name>
<sequence length="919" mass="103987">MHFNILGGSIVVLNSYQAAMDLLDKRGAIYCSRRASPAYELVGWGDILAFLPYGEKYLRQRKFFQQTFSRVGCEEFRPIQVQQTQVLLKNILADPERFIDHVRRWSAAVVVEIAYGHEVQSVEDPLVELAEQSTDILAGFGDTSLLDLFPARASTSKQFAYFNDSLCSEAPSSLVPGCLVQNRPITRRLRNYPFEVVLQEMAAGTARPSFLTRHLEEMRRQGEDDPESIEQLKVAAMHMYAAGVETTWSTIMNFIVAMLLHPEAQKKAQKEIDKVLGTSRLPDFNDRESLPYVECVVQESARWHQTAPLGVPHRSIQDDVYKGMYIPKGATVIGNTAAMMMDENVYSDAYKFRPERYLPEGGNEPYPSNAVYGFGRRICPGRHLADAGVWLVAANLLAAFEICPPKGSAGPKDIVIEWDTGLTSFPFHRIIRMKLVLLLIVSFSALYFFIVRHNKKKKAPLPPGPPAEPLLGHLRIYPRADPQHQLRQWSKVYGDVMHFNILGKPIIVLSSEQAATDLLDKRGAKYSDRPRFAPFELDTFHRARKLLQPPFTRTGVLMFQDTQVEQAHVLLKRLTHAPEKVLMHVHRFSAAIIMEIAYGHQVKSDDDRYVQLAKGVDESVEVISRAGLLQFFPFLKYLPAWFPGAWFVRYACETKHVRDEMLTAPFEQVLREISAGTAKPSFTSMHIEEMRKNGTDSDEEMSLLKSQAMHLWTGGAETTAAAVYTFIFAMVLYPEVQRKAQKEIDDVVGNDRLPNFNDRASLPYVDCVLQECRRWHPVLPTGMPHRTTEDDEYKGMFIPKGATVISNATALALDENVYHDPHVFRPERFLGENGEPPLKGGFFGYGRRLCIGRHLADSSLWIVAASIFATFDITKAKDSFGKEIIPEIKFTSSLISHPEPFPCNIEPRTQKARTMIETL</sequence>
<dbReference type="EMBL" id="JANHOG010001045">
    <property type="protein sequence ID" value="KAJ3545757.1"/>
    <property type="molecule type" value="Genomic_DNA"/>
</dbReference>
<reference evidence="1" key="1">
    <citation type="submission" date="2022-07" db="EMBL/GenBank/DDBJ databases">
        <title>Genome Sequence of Phlebia brevispora.</title>
        <authorList>
            <person name="Buettner E."/>
        </authorList>
    </citation>
    <scope>NUCLEOTIDE SEQUENCE</scope>
    <source>
        <strain evidence="1">MPL23</strain>
    </source>
</reference>
<accession>A0ACC1ST47</accession>
<gene>
    <name evidence="1" type="ORF">NM688_g5589</name>
</gene>
<comment type="caution">
    <text evidence="1">The sequence shown here is derived from an EMBL/GenBank/DDBJ whole genome shotgun (WGS) entry which is preliminary data.</text>
</comment>